<gene>
    <name evidence="1" type="ORF">CCAM_LOCUS42534</name>
</gene>
<accession>A0A484NK83</accession>
<proteinExistence type="predicted"/>
<evidence type="ECO:0000313" key="2">
    <source>
        <dbReference type="Proteomes" id="UP000595140"/>
    </source>
</evidence>
<organism evidence="1 2">
    <name type="scientific">Cuscuta campestris</name>
    <dbReference type="NCBI Taxonomy" id="132261"/>
    <lineage>
        <taxon>Eukaryota</taxon>
        <taxon>Viridiplantae</taxon>
        <taxon>Streptophyta</taxon>
        <taxon>Embryophyta</taxon>
        <taxon>Tracheophyta</taxon>
        <taxon>Spermatophyta</taxon>
        <taxon>Magnoliopsida</taxon>
        <taxon>eudicotyledons</taxon>
        <taxon>Gunneridae</taxon>
        <taxon>Pentapetalae</taxon>
        <taxon>asterids</taxon>
        <taxon>lamiids</taxon>
        <taxon>Solanales</taxon>
        <taxon>Convolvulaceae</taxon>
        <taxon>Cuscuteae</taxon>
        <taxon>Cuscuta</taxon>
        <taxon>Cuscuta subgen. Grammica</taxon>
        <taxon>Cuscuta sect. Cleistogrammica</taxon>
    </lineage>
</organism>
<dbReference type="Proteomes" id="UP000595140">
    <property type="component" value="Unassembled WGS sequence"/>
</dbReference>
<name>A0A484NK83_9ASTE</name>
<keyword evidence="2" id="KW-1185">Reference proteome</keyword>
<reference evidence="1 2" key="1">
    <citation type="submission" date="2018-04" db="EMBL/GenBank/DDBJ databases">
        <authorList>
            <person name="Vogel A."/>
        </authorList>
    </citation>
    <scope>NUCLEOTIDE SEQUENCE [LARGE SCALE GENOMIC DNA]</scope>
</reference>
<dbReference type="AlphaFoldDB" id="A0A484NK83"/>
<evidence type="ECO:0000313" key="1">
    <source>
        <dbReference type="EMBL" id="VFR00759.1"/>
    </source>
</evidence>
<dbReference type="EMBL" id="OOIL02006718">
    <property type="protein sequence ID" value="VFR00759.1"/>
    <property type="molecule type" value="Genomic_DNA"/>
</dbReference>
<sequence length="166" mass="19498">MACWSRNVHNPNQVDRGHRIDHLELKRIMAYFASHGKRSGPVRLFRGPVQEPSGSNGFHILRPEVGERIMEPDPDDWVIGAADERQCRTFVLGKRRKNKRKIYDSKERYQRAHRKARIARLRIWKCWKEAWERDDPEETFSVDSANNIYGAGERIMEPDRDDWGGG</sequence>
<protein>
    <submittedName>
        <fullName evidence="1">Uncharacterized protein</fullName>
    </submittedName>
</protein>